<gene>
    <name evidence="2" type="ORF">JL811_03920</name>
</gene>
<evidence type="ECO:0000256" key="1">
    <source>
        <dbReference type="SAM" id="MobiDB-lite"/>
    </source>
</evidence>
<dbReference type="InterPro" id="IPR027417">
    <property type="entry name" value="P-loop_NTPase"/>
</dbReference>
<accession>A0A8K0V5Y8</accession>
<feature type="region of interest" description="Disordered" evidence="1">
    <location>
        <begin position="59"/>
        <end position="125"/>
    </location>
</feature>
<evidence type="ECO:0000313" key="3">
    <source>
        <dbReference type="Proteomes" id="UP000648908"/>
    </source>
</evidence>
<proteinExistence type="predicted"/>
<name>A0A8K0V5Y8_9RHOB</name>
<sequence length="272" mass="29162">MFVEDLHKALRRGPERVAQPLLPPQYGVEADLLRGRVHEFCGPARRVLALLLMQAGALRGSGPDGPPATRAMPSGPMDGRDLQATPAHPADGTPPDWFAEPPPGGATSFAPAPRKGAFPASSPAPPSASVLWIVPGWLPGRLYPGGVAGFIDPGALILVEAPRAPDILWTMEEALRSGAVPLVVAELAEPPQLTPVRRLHLAAEAGMARRGMASAPLGLLLLPDKGGAPGVESRWWMEYRPEGWLLSRLRARSAPPRDWRLPLPTTELRWQL</sequence>
<dbReference type="Gene3D" id="3.40.50.300">
    <property type="entry name" value="P-loop containing nucleotide triphosphate hydrolases"/>
    <property type="match status" value="1"/>
</dbReference>
<dbReference type="AlphaFoldDB" id="A0A8K0V5Y8"/>
<evidence type="ECO:0000313" key="2">
    <source>
        <dbReference type="EMBL" id="MBL4916359.1"/>
    </source>
</evidence>
<dbReference type="SUPFAM" id="SSF52540">
    <property type="entry name" value="P-loop containing nucleoside triphosphate hydrolases"/>
    <property type="match status" value="1"/>
</dbReference>
<organism evidence="2 3">
    <name type="scientific">Szabonella alba</name>
    <dbReference type="NCBI Taxonomy" id="2804194"/>
    <lineage>
        <taxon>Bacteria</taxon>
        <taxon>Pseudomonadati</taxon>
        <taxon>Pseudomonadota</taxon>
        <taxon>Alphaproteobacteria</taxon>
        <taxon>Rhodobacterales</taxon>
        <taxon>Paracoccaceae</taxon>
        <taxon>Szabonella</taxon>
    </lineage>
</organism>
<keyword evidence="3" id="KW-1185">Reference proteome</keyword>
<evidence type="ECO:0008006" key="4">
    <source>
        <dbReference type="Google" id="ProtNLM"/>
    </source>
</evidence>
<comment type="caution">
    <text evidence="2">The sequence shown here is derived from an EMBL/GenBank/DDBJ whole genome shotgun (WGS) entry which is preliminary data.</text>
</comment>
<dbReference type="Proteomes" id="UP000648908">
    <property type="component" value="Unassembled WGS sequence"/>
</dbReference>
<dbReference type="RefSeq" id="WP_202687019.1">
    <property type="nucleotide sequence ID" value="NZ_JAESVN010000001.1"/>
</dbReference>
<reference evidence="2" key="1">
    <citation type="submission" date="2021-01" db="EMBL/GenBank/DDBJ databases">
        <title>Tabrizicola alba sp. nov. a motile alkaliphilic bacterium isolated from a soda lake.</title>
        <authorList>
            <person name="Szuroczki S."/>
            <person name="Abbaszade G."/>
            <person name="Schumann P."/>
            <person name="Toth E."/>
        </authorList>
    </citation>
    <scope>NUCLEOTIDE SEQUENCE</scope>
    <source>
        <strain evidence="2">DMG-N-6</strain>
    </source>
</reference>
<protein>
    <recommendedName>
        <fullName evidence="4">Protein ImuA</fullName>
    </recommendedName>
</protein>
<dbReference type="EMBL" id="JAESVN010000001">
    <property type="protein sequence ID" value="MBL4916359.1"/>
    <property type="molecule type" value="Genomic_DNA"/>
</dbReference>